<keyword evidence="2" id="KW-1185">Reference proteome</keyword>
<evidence type="ECO:0000313" key="1">
    <source>
        <dbReference type="EMBL" id="MEB8512642.1"/>
    </source>
</evidence>
<accession>A0ABU6FKR4</accession>
<comment type="caution">
    <text evidence="1">The sequence shown here is derived from an EMBL/GenBank/DDBJ whole genome shotgun (WGS) entry which is preliminary data.</text>
</comment>
<proteinExistence type="predicted"/>
<dbReference type="RefSeq" id="WP_155735242.1">
    <property type="nucleotide sequence ID" value="NZ_JAQGFK010000027.1"/>
</dbReference>
<gene>
    <name evidence="1" type="ORF">OW717_01120</name>
</gene>
<dbReference type="Proteomes" id="UP001308776">
    <property type="component" value="Unassembled WGS sequence"/>
</dbReference>
<organism evidence="1 2">
    <name type="scientific">Acidithiobacillus ferriphilus</name>
    <dbReference type="NCBI Taxonomy" id="1689834"/>
    <lineage>
        <taxon>Bacteria</taxon>
        <taxon>Pseudomonadati</taxon>
        <taxon>Pseudomonadota</taxon>
        <taxon>Acidithiobacillia</taxon>
        <taxon>Acidithiobacillales</taxon>
        <taxon>Acidithiobacillaceae</taxon>
        <taxon>Acidithiobacillus</taxon>
    </lineage>
</organism>
<dbReference type="EMBL" id="JAQGFR010000023">
    <property type="protein sequence ID" value="MEB8512642.1"/>
    <property type="molecule type" value="Genomic_DNA"/>
</dbReference>
<reference evidence="1 2" key="1">
    <citation type="submission" date="2022-11" db="EMBL/GenBank/DDBJ databases">
        <title>Comparative genomics analysis of Acidithiobacillus ferriphilus.</title>
        <authorList>
            <person name="Ma L."/>
        </authorList>
    </citation>
    <scope>NUCLEOTIDE SEQUENCE [LARGE SCALE GENOMIC DNA]</scope>
    <source>
        <strain evidence="1 2">DY15</strain>
    </source>
</reference>
<protein>
    <submittedName>
        <fullName evidence="1">Uncharacterized protein</fullName>
    </submittedName>
</protein>
<name>A0ABU6FKR4_9PROT</name>
<sequence length="66" mass="7733">MTIGVRFELIRIVWSQWQRFKARLESQQRTASKNYATAEVNPLFRDHDLLGARGVPLRHQSPILKT</sequence>
<evidence type="ECO:0000313" key="2">
    <source>
        <dbReference type="Proteomes" id="UP001308776"/>
    </source>
</evidence>